<sequence length="405" mass="43940">MANILLGISGGIAIFKVAQLVSNLSKKHQVKVIMTDNALKFMSTEVFEALTKNKVYTDVFSPYIEDEEYKISHIELAKWADVFVLAPATGNLIGKMASGIADDLLSTCLLASRSPILLCPAMNTYMLNNPATRENLEKLIQREVNVMETESGDLACGDFGNGKLASPESIETEIERILNDNKEIKQDLAGMKILISAGPTVEAIDPVRFISNNSSGKMGYAMAKVAKSRGADVTLVSGPVNLETPGGINVLKVKSAEDMFQAIQRNLSSADTLIMTAAVSDYRVKNFSESKIKKNDESLILELEKNPDILAWAGEHAEAGTVLCGFAMETENLIENAKDKLEKKGLDLIVANSLNEQGAGFGTDTNIVTLIAKDSLEQLEIMSKAKVSDKVLDKVLSIFKNKKGE</sequence>
<dbReference type="InterPro" id="IPR005252">
    <property type="entry name" value="CoaBC"/>
</dbReference>
<dbReference type="EMBL" id="CP027226">
    <property type="protein sequence ID" value="AVM42009.1"/>
    <property type="molecule type" value="Genomic_DNA"/>
</dbReference>
<dbReference type="EC" id="4.1.1.36" evidence="3"/>
<organism evidence="7 8">
    <name type="scientific">Fastidiosipila sanguinis</name>
    <dbReference type="NCBI Taxonomy" id="236753"/>
    <lineage>
        <taxon>Bacteria</taxon>
        <taxon>Bacillati</taxon>
        <taxon>Bacillota</taxon>
        <taxon>Clostridia</taxon>
        <taxon>Eubacteriales</taxon>
        <taxon>Oscillospiraceae</taxon>
        <taxon>Fastidiosipila</taxon>
    </lineage>
</organism>
<feature type="binding site" evidence="3">
    <location>
        <position position="344"/>
    </location>
    <ligand>
        <name>CTP</name>
        <dbReference type="ChEBI" id="CHEBI:37563"/>
    </ligand>
</feature>
<keyword evidence="3" id="KW-0460">Magnesium</keyword>
<dbReference type="GO" id="GO:0015941">
    <property type="term" value="P:pantothenate catabolic process"/>
    <property type="evidence" value="ECO:0007669"/>
    <property type="project" value="InterPro"/>
</dbReference>
<feature type="binding site" evidence="3">
    <location>
        <position position="281"/>
    </location>
    <ligand>
        <name>CTP</name>
        <dbReference type="ChEBI" id="CHEBI:37563"/>
    </ligand>
</feature>
<evidence type="ECO:0000313" key="7">
    <source>
        <dbReference type="EMBL" id="AVM42009.1"/>
    </source>
</evidence>
<evidence type="ECO:0000259" key="5">
    <source>
        <dbReference type="Pfam" id="PF02441"/>
    </source>
</evidence>
<dbReference type="UniPathway" id="UPA00241">
    <property type="reaction ID" value="UER00353"/>
</dbReference>
<dbReference type="RefSeq" id="WP_106011995.1">
    <property type="nucleotide sequence ID" value="NZ_CP027226.1"/>
</dbReference>
<feature type="region of interest" description="Phosphopantothenoylcysteine decarboxylase" evidence="3">
    <location>
        <begin position="1"/>
        <end position="192"/>
    </location>
</feature>
<keyword evidence="3" id="KW-0511">Multifunctional enzyme</keyword>
<feature type="binding site" evidence="3">
    <location>
        <begin position="307"/>
        <end position="310"/>
    </location>
    <ligand>
        <name>CTP</name>
        <dbReference type="ChEBI" id="CHEBI:37563"/>
    </ligand>
</feature>
<dbReference type="InterPro" id="IPR007085">
    <property type="entry name" value="DNA/pantothenate-metab_flavo_C"/>
</dbReference>
<comment type="pathway">
    <text evidence="3 4">Cofactor biosynthesis; coenzyme A biosynthesis; CoA from (R)-pantothenate: step 3/5.</text>
</comment>
<feature type="binding site" evidence="3">
    <location>
        <position position="326"/>
    </location>
    <ligand>
        <name>CTP</name>
        <dbReference type="ChEBI" id="CHEBI:37563"/>
    </ligand>
</feature>
<comment type="caution">
    <text evidence="3">Lacks conserved residue(s) required for the propagation of feature annotation.</text>
</comment>
<gene>
    <name evidence="3 7" type="primary">coaBC</name>
    <name evidence="7" type="ORF">C5Q98_01615</name>
</gene>
<dbReference type="GO" id="GO:0015937">
    <property type="term" value="P:coenzyme A biosynthetic process"/>
    <property type="evidence" value="ECO:0007669"/>
    <property type="project" value="UniProtKB-UniRule"/>
</dbReference>
<proteinExistence type="inferred from homology"/>
<comment type="similarity">
    <text evidence="3 4">In the C-terminal section; belongs to the PPC synthetase family.</text>
</comment>
<dbReference type="NCBIfam" id="TIGR00521">
    <property type="entry name" value="coaBC_dfp"/>
    <property type="match status" value="1"/>
</dbReference>
<evidence type="ECO:0000259" key="6">
    <source>
        <dbReference type="Pfam" id="PF04127"/>
    </source>
</evidence>
<dbReference type="GO" id="GO:0004633">
    <property type="term" value="F:phosphopantothenoylcysteine decarboxylase activity"/>
    <property type="evidence" value="ECO:0007669"/>
    <property type="project" value="UniProtKB-UniRule"/>
</dbReference>
<keyword evidence="3 4" id="KW-0285">Flavoprotein</keyword>
<keyword evidence="8" id="KW-1185">Reference proteome</keyword>
<dbReference type="Pfam" id="PF02441">
    <property type="entry name" value="Flavoprotein"/>
    <property type="match status" value="1"/>
</dbReference>
<feature type="domain" description="DNA/pantothenate metabolism flavoprotein C-terminal" evidence="6">
    <location>
        <begin position="188"/>
        <end position="397"/>
    </location>
</feature>
<dbReference type="Gene3D" id="3.40.50.1950">
    <property type="entry name" value="Flavin prenyltransferase-like"/>
    <property type="match status" value="1"/>
</dbReference>
<evidence type="ECO:0000256" key="1">
    <source>
        <dbReference type="ARBA" id="ARBA00022793"/>
    </source>
</evidence>
<feature type="binding site" evidence="3">
    <location>
        <position position="291"/>
    </location>
    <ligand>
        <name>CTP</name>
        <dbReference type="ChEBI" id="CHEBI:37563"/>
    </ligand>
</feature>
<feature type="binding site" evidence="3">
    <location>
        <position position="340"/>
    </location>
    <ligand>
        <name>CTP</name>
        <dbReference type="ChEBI" id="CHEBI:37563"/>
    </ligand>
</feature>
<dbReference type="SUPFAM" id="SSF52507">
    <property type="entry name" value="Homo-oligomeric flavin-containing Cys decarboxylases, HFCD"/>
    <property type="match status" value="1"/>
</dbReference>
<keyword evidence="1 3" id="KW-0210">Decarboxylase</keyword>
<comment type="function">
    <text evidence="3">Catalyzes two sequential steps in the biosynthesis of coenzyme A. In the first step cysteine is conjugated to 4'-phosphopantothenate to form 4-phosphopantothenoylcysteine. In the second step the latter compound is decarboxylated to form 4'-phosphopantotheine.</text>
</comment>
<comment type="cofactor">
    <cofactor evidence="3">
        <name>Mg(2+)</name>
        <dbReference type="ChEBI" id="CHEBI:18420"/>
    </cofactor>
</comment>
<evidence type="ECO:0000256" key="2">
    <source>
        <dbReference type="ARBA" id="ARBA00023239"/>
    </source>
</evidence>
<evidence type="ECO:0000256" key="4">
    <source>
        <dbReference type="RuleBase" id="RU364078"/>
    </source>
</evidence>
<dbReference type="SUPFAM" id="SSF102645">
    <property type="entry name" value="CoaB-like"/>
    <property type="match status" value="1"/>
</dbReference>
<name>A0A2S0KLX4_9FIRM</name>
<comment type="pathway">
    <text evidence="3 4">Cofactor biosynthesis; coenzyme A biosynthesis; CoA from (R)-pantothenate: step 2/5.</text>
</comment>
<dbReference type="EC" id="6.3.2.5" evidence="3"/>
<evidence type="ECO:0000313" key="8">
    <source>
        <dbReference type="Proteomes" id="UP000237947"/>
    </source>
</evidence>
<keyword evidence="2 3" id="KW-0456">Lyase</keyword>
<feature type="region of interest" description="Phosphopantothenate--cysteine ligase" evidence="3">
    <location>
        <begin position="193"/>
        <end position="405"/>
    </location>
</feature>
<dbReference type="GO" id="GO:0071513">
    <property type="term" value="C:phosphopantothenoylcysteine decarboxylase complex"/>
    <property type="evidence" value="ECO:0007669"/>
    <property type="project" value="TreeGrafter"/>
</dbReference>
<feature type="active site" description="Proton donor" evidence="3">
    <location>
        <position position="156"/>
    </location>
</feature>
<keyword evidence="3 4" id="KW-0288">FMN</keyword>
<dbReference type="InterPro" id="IPR036551">
    <property type="entry name" value="Flavin_trans-like"/>
</dbReference>
<dbReference type="PANTHER" id="PTHR14359">
    <property type="entry name" value="HOMO-OLIGOMERIC FLAVIN CONTAINING CYS DECARBOXYLASE FAMILY"/>
    <property type="match status" value="1"/>
</dbReference>
<comment type="catalytic activity">
    <reaction evidence="3 4">
        <text>N-[(R)-4-phosphopantothenoyl]-L-cysteine + H(+) = (R)-4'-phosphopantetheine + CO2</text>
        <dbReference type="Rhea" id="RHEA:16793"/>
        <dbReference type="ChEBI" id="CHEBI:15378"/>
        <dbReference type="ChEBI" id="CHEBI:16526"/>
        <dbReference type="ChEBI" id="CHEBI:59458"/>
        <dbReference type="ChEBI" id="CHEBI:61723"/>
        <dbReference type="EC" id="4.1.1.36"/>
    </reaction>
</comment>
<comment type="similarity">
    <text evidence="3 4">In the N-terminal section; belongs to the HFCD (homo-oligomeric flavin containing Cys decarboxylase) superfamily.</text>
</comment>
<keyword evidence="3 4" id="KW-0436">Ligase</keyword>
<dbReference type="InterPro" id="IPR003382">
    <property type="entry name" value="Flavoprotein"/>
</dbReference>
<protein>
    <recommendedName>
        <fullName evidence="3">Coenzyme A biosynthesis bifunctional protein CoaBC</fullName>
    </recommendedName>
    <alternativeName>
        <fullName evidence="3">DNA/pantothenate metabolism flavoprotein</fullName>
    </alternativeName>
    <alternativeName>
        <fullName evidence="3">Phosphopantothenoylcysteine synthetase/decarboxylase</fullName>
        <shortName evidence="3">PPCS-PPCDC</shortName>
    </alternativeName>
    <domain>
        <recommendedName>
            <fullName evidence="3">Phosphopantothenoylcysteine decarboxylase</fullName>
            <shortName evidence="3">PPC decarboxylase</shortName>
            <shortName evidence="3">PPC-DC</shortName>
            <ecNumber evidence="3">4.1.1.36</ecNumber>
        </recommendedName>
        <alternativeName>
            <fullName evidence="3">CoaC</fullName>
        </alternativeName>
    </domain>
    <domain>
        <recommendedName>
            <fullName evidence="3">Phosphopantothenate--cysteine ligase</fullName>
            <ecNumber evidence="3">6.3.2.5</ecNumber>
        </recommendedName>
        <alternativeName>
            <fullName evidence="3">CoaB</fullName>
        </alternativeName>
        <alternativeName>
            <fullName evidence="3">Phosphopantothenoylcysteine synthetase</fullName>
            <shortName evidence="3">PPC synthetase</shortName>
            <shortName evidence="3">PPC-S</shortName>
        </alternativeName>
    </domain>
</protein>
<dbReference type="HAMAP" id="MF_02225">
    <property type="entry name" value="CoaBC"/>
    <property type="match status" value="1"/>
</dbReference>
<dbReference type="OrthoDB" id="9802554at2"/>
<dbReference type="GO" id="GO:0004632">
    <property type="term" value="F:phosphopantothenate--cysteine ligase activity"/>
    <property type="evidence" value="ECO:0007669"/>
    <property type="project" value="UniProtKB-UniRule"/>
</dbReference>
<dbReference type="AlphaFoldDB" id="A0A2S0KLX4"/>
<dbReference type="Gene3D" id="3.40.50.10300">
    <property type="entry name" value="CoaB-like"/>
    <property type="match status" value="1"/>
</dbReference>
<accession>A0A2S0KLX4</accession>
<comment type="catalytic activity">
    <reaction evidence="3 4">
        <text>(R)-4'-phosphopantothenate + L-cysteine + CTP = N-[(R)-4-phosphopantothenoyl]-L-cysteine + CMP + diphosphate + H(+)</text>
        <dbReference type="Rhea" id="RHEA:19397"/>
        <dbReference type="ChEBI" id="CHEBI:10986"/>
        <dbReference type="ChEBI" id="CHEBI:15378"/>
        <dbReference type="ChEBI" id="CHEBI:33019"/>
        <dbReference type="ChEBI" id="CHEBI:35235"/>
        <dbReference type="ChEBI" id="CHEBI:37563"/>
        <dbReference type="ChEBI" id="CHEBI:59458"/>
        <dbReference type="ChEBI" id="CHEBI:60377"/>
        <dbReference type="EC" id="6.3.2.5"/>
    </reaction>
</comment>
<comment type="function">
    <text evidence="4">Catalyzes two steps in the biosynthesis of coenzyme A. In the first step cysteine is conjugated to 4'-phosphopantothenate to form 4-phosphopantothenoylcysteine, in the latter compound is decarboxylated to form 4'-phosphopantotheine.</text>
</comment>
<dbReference type="Pfam" id="PF04127">
    <property type="entry name" value="DFP"/>
    <property type="match status" value="1"/>
</dbReference>
<dbReference type="Proteomes" id="UP000237947">
    <property type="component" value="Chromosome"/>
</dbReference>
<evidence type="ECO:0000256" key="3">
    <source>
        <dbReference type="HAMAP-Rule" id="MF_02225"/>
    </source>
</evidence>
<dbReference type="GO" id="GO:0046872">
    <property type="term" value="F:metal ion binding"/>
    <property type="evidence" value="ECO:0007669"/>
    <property type="project" value="UniProtKB-KW"/>
</dbReference>
<dbReference type="KEGG" id="fsa:C5Q98_01615"/>
<feature type="domain" description="Flavoprotein" evidence="5">
    <location>
        <begin position="3"/>
        <end position="166"/>
    </location>
</feature>
<keyword evidence="3" id="KW-0479">Metal-binding</keyword>
<dbReference type="PANTHER" id="PTHR14359:SF6">
    <property type="entry name" value="PHOSPHOPANTOTHENOYLCYSTEINE DECARBOXYLASE"/>
    <property type="match status" value="1"/>
</dbReference>
<dbReference type="GO" id="GO:0010181">
    <property type="term" value="F:FMN binding"/>
    <property type="evidence" value="ECO:0007669"/>
    <property type="project" value="UniProtKB-UniRule"/>
</dbReference>
<comment type="cofactor">
    <cofactor evidence="3">
        <name>FMN</name>
        <dbReference type="ChEBI" id="CHEBI:58210"/>
    </cofactor>
    <text evidence="3">Binds 1 FMN per subunit.</text>
</comment>
<reference evidence="8" key="1">
    <citation type="submission" date="2018-02" db="EMBL/GenBank/DDBJ databases">
        <authorList>
            <person name="Holder M.E."/>
            <person name="Ajami N.J."/>
            <person name="Petrosino J.F."/>
        </authorList>
    </citation>
    <scope>NUCLEOTIDE SEQUENCE [LARGE SCALE GENOMIC DNA]</scope>
    <source>
        <strain evidence="8">CCUG 47711</strain>
    </source>
</reference>
<dbReference type="InterPro" id="IPR035929">
    <property type="entry name" value="CoaB-like_sf"/>
</dbReference>